<proteinExistence type="inferred from homology"/>
<keyword evidence="3 7" id="KW-0328">Glycosyltransferase</keyword>
<dbReference type="EMBL" id="AFNU02000016">
    <property type="protein sequence ID" value="ERJ11116.1"/>
    <property type="molecule type" value="Genomic_DNA"/>
</dbReference>
<dbReference type="GO" id="GO:0016758">
    <property type="term" value="F:hexosyltransferase activity"/>
    <property type="evidence" value="ECO:0007669"/>
    <property type="project" value="InterPro"/>
</dbReference>
<dbReference type="OrthoDB" id="9815663at2"/>
<dbReference type="Proteomes" id="UP000005707">
    <property type="component" value="Unassembled WGS sequence"/>
</dbReference>
<dbReference type="Pfam" id="PF04101">
    <property type="entry name" value="Glyco_tran_28_C"/>
    <property type="match status" value="1"/>
</dbReference>
<feature type="domain" description="Glycosyl transferase family 28 C-terminal" evidence="5">
    <location>
        <begin position="226"/>
        <end position="350"/>
    </location>
</feature>
<dbReference type="EC" id="2.4.1.157" evidence="7"/>
<keyword evidence="8" id="KW-1185">Reference proteome</keyword>
<dbReference type="GO" id="GO:0009247">
    <property type="term" value="P:glycolipid biosynthetic process"/>
    <property type="evidence" value="ECO:0007669"/>
    <property type="project" value="InterPro"/>
</dbReference>
<evidence type="ECO:0000259" key="5">
    <source>
        <dbReference type="Pfam" id="PF04101"/>
    </source>
</evidence>
<keyword evidence="4 7" id="KW-0808">Transferase</keyword>
<organism evidence="7 8">
    <name type="scientific">Haloplasma contractile SSD-17B</name>
    <dbReference type="NCBI Taxonomy" id="1033810"/>
    <lineage>
        <taxon>Bacteria</taxon>
        <taxon>Bacillati</taxon>
        <taxon>Mycoplasmatota</taxon>
        <taxon>Mollicutes</taxon>
        <taxon>Haloplasmatales</taxon>
        <taxon>Haloplasmataceae</taxon>
        <taxon>Haloplasma</taxon>
    </lineage>
</organism>
<dbReference type="FunCoup" id="U2E898">
    <property type="interactions" value="77"/>
</dbReference>
<evidence type="ECO:0000313" key="7">
    <source>
        <dbReference type="EMBL" id="ERJ11116.1"/>
    </source>
</evidence>
<reference evidence="7 8" key="1">
    <citation type="journal article" date="2011" name="J. Bacteriol.">
        <title>Genome sequence of Haloplasma contractile, an unusual contractile bacterium from a deep-sea anoxic brine lake.</title>
        <authorList>
            <person name="Antunes A."/>
            <person name="Alam I."/>
            <person name="El Dorry H."/>
            <person name="Siam R."/>
            <person name="Robertson A."/>
            <person name="Bajic V.B."/>
            <person name="Stingl U."/>
        </authorList>
    </citation>
    <scope>NUCLEOTIDE SEQUENCE [LARGE SCALE GENOMIC DNA]</scope>
    <source>
        <strain evidence="7 8">SSD-17B</strain>
    </source>
</reference>
<dbReference type="InParanoid" id="U2E898"/>
<dbReference type="RefSeq" id="WP_008824666.1">
    <property type="nucleotide sequence ID" value="NZ_AFNU02000016.1"/>
</dbReference>
<sequence length="379" mass="44109">MEKRKTVLILTAPYGNGHIQVAEQIRKEFLRQGNYEVLEYDLYSEEFPMTSKWTQKIYLRTYKPGLTQQLYRFAFYGSDKIFNTKIAKPYMKYGLTQLVSKINEVKPDIIINTYPVACAYFLDEKGINLPLYTVITDYYANGNWISDKTRLHFLSSANVSYYLKRRDISEDHYKVTGIPVRNEFYKEIKLAPLYEKYNLDPNKKTLLIVSGAHGVMPKTDKVVKHFIEEDHIQVVVICGKNKKLYKRLMKQCKGYENLHTFGYVNEIHELMRISDLMITKPGGITMTEAANLGVPVVLFMPTYGQELENAIYFSQKHAATIALQEDELVFKVLSILNDESLLEEMKRNIKDIGIKDSTSNIVHHILDDYKVYLNERNEN</sequence>
<dbReference type="eggNOG" id="COG0707">
    <property type="taxonomic scope" value="Bacteria"/>
</dbReference>
<comment type="subcellular location">
    <subcellularLocation>
        <location evidence="1">Membrane</location>
    </subcellularLocation>
</comment>
<dbReference type="Pfam" id="PF06925">
    <property type="entry name" value="MGDG_synth"/>
    <property type="match status" value="1"/>
</dbReference>
<dbReference type="InterPro" id="IPR050519">
    <property type="entry name" value="Glycosyltransf_28_UgtP"/>
</dbReference>
<dbReference type="GO" id="GO:0016020">
    <property type="term" value="C:membrane"/>
    <property type="evidence" value="ECO:0007669"/>
    <property type="project" value="UniProtKB-SubCell"/>
</dbReference>
<dbReference type="SUPFAM" id="SSF53756">
    <property type="entry name" value="UDP-Glycosyltransferase/glycogen phosphorylase"/>
    <property type="match status" value="1"/>
</dbReference>
<dbReference type="STRING" id="1033810.HLPCO_002855"/>
<evidence type="ECO:0000256" key="2">
    <source>
        <dbReference type="ARBA" id="ARBA00006962"/>
    </source>
</evidence>
<dbReference type="PANTHER" id="PTHR43025:SF3">
    <property type="entry name" value="MONOGALACTOSYLDIACYLGLYCEROL SYNTHASE 1, CHLOROPLASTIC"/>
    <property type="match status" value="1"/>
</dbReference>
<evidence type="ECO:0000256" key="1">
    <source>
        <dbReference type="ARBA" id="ARBA00004370"/>
    </source>
</evidence>
<evidence type="ECO:0000313" key="8">
    <source>
        <dbReference type="Proteomes" id="UP000005707"/>
    </source>
</evidence>
<comment type="similarity">
    <text evidence="2">Belongs to the glycosyltransferase 28 family.</text>
</comment>
<dbReference type="InterPro" id="IPR009695">
    <property type="entry name" value="Diacylglyc_glucosyltr_N"/>
</dbReference>
<dbReference type="PANTHER" id="PTHR43025">
    <property type="entry name" value="MONOGALACTOSYLDIACYLGLYCEROL SYNTHASE"/>
    <property type="match status" value="1"/>
</dbReference>
<evidence type="ECO:0000256" key="3">
    <source>
        <dbReference type="ARBA" id="ARBA00022676"/>
    </source>
</evidence>
<dbReference type="InterPro" id="IPR007235">
    <property type="entry name" value="Glyco_trans_28_C"/>
</dbReference>
<name>U2E898_9MOLU</name>
<dbReference type="AlphaFoldDB" id="U2E898"/>
<reference evidence="7 8" key="2">
    <citation type="journal article" date="2013" name="PLoS ONE">
        <title>INDIGO - INtegrated Data Warehouse of MIcrobial GenOmes with Examples from the Red Sea Extremophiles.</title>
        <authorList>
            <person name="Alam I."/>
            <person name="Antunes A."/>
            <person name="Kamau A.A."/>
            <person name="Ba Alawi W."/>
            <person name="Kalkatawi M."/>
            <person name="Stingl U."/>
            <person name="Bajic V.B."/>
        </authorList>
    </citation>
    <scope>NUCLEOTIDE SEQUENCE [LARGE SCALE GENOMIC DNA]</scope>
    <source>
        <strain evidence="7 8">SSD-17B</strain>
    </source>
</reference>
<evidence type="ECO:0000259" key="6">
    <source>
        <dbReference type="Pfam" id="PF06925"/>
    </source>
</evidence>
<comment type="caution">
    <text evidence="7">The sequence shown here is derived from an EMBL/GenBank/DDBJ whole genome shotgun (WGS) entry which is preliminary data.</text>
</comment>
<evidence type="ECO:0000256" key="4">
    <source>
        <dbReference type="ARBA" id="ARBA00022679"/>
    </source>
</evidence>
<feature type="domain" description="Diacylglycerol glucosyltransferase N-terminal" evidence="6">
    <location>
        <begin position="18"/>
        <end position="180"/>
    </location>
</feature>
<accession>U2E898</accession>
<gene>
    <name evidence="7" type="primary">ugtP</name>
    <name evidence="7" type="ORF">HLPCO_002855</name>
</gene>
<protein>
    <submittedName>
        <fullName evidence="7">Processive diacylglycerol glucosyltransferase protein</fullName>
        <ecNumber evidence="7">2.4.1.157</ecNumber>
    </submittedName>
</protein>
<dbReference type="Gene3D" id="3.40.50.2000">
    <property type="entry name" value="Glycogen Phosphorylase B"/>
    <property type="match status" value="1"/>
</dbReference>